<proteinExistence type="predicted"/>
<reference evidence="2" key="1">
    <citation type="submission" date="2025-08" db="UniProtKB">
        <authorList>
            <consortium name="Ensembl"/>
        </authorList>
    </citation>
    <scope>IDENTIFICATION</scope>
</reference>
<dbReference type="Gene3D" id="1.10.4020.10">
    <property type="entry name" value="DNA breaking-rejoining enzymes"/>
    <property type="match status" value="1"/>
</dbReference>
<reference evidence="2" key="2">
    <citation type="submission" date="2025-09" db="UniProtKB">
        <authorList>
            <consortium name="Ensembl"/>
        </authorList>
    </citation>
    <scope>IDENTIFICATION</scope>
</reference>
<keyword evidence="3" id="KW-1185">Reference proteome</keyword>
<dbReference type="Pfam" id="PF02023">
    <property type="entry name" value="SCAN"/>
    <property type="match status" value="1"/>
</dbReference>
<feature type="domain" description="SCAN box" evidence="1">
    <location>
        <begin position="41"/>
        <end position="119"/>
    </location>
</feature>
<evidence type="ECO:0000259" key="1">
    <source>
        <dbReference type="PROSITE" id="PS50804"/>
    </source>
</evidence>
<dbReference type="PROSITE" id="PS50804">
    <property type="entry name" value="SCAN_BOX"/>
    <property type="match status" value="1"/>
</dbReference>
<dbReference type="AlphaFoldDB" id="A0A9J8C922"/>
<dbReference type="InterPro" id="IPR038269">
    <property type="entry name" value="SCAN_sf"/>
</dbReference>
<organism evidence="2 3">
    <name type="scientific">Cyprinus carpio carpio</name>
    <dbReference type="NCBI Taxonomy" id="630221"/>
    <lineage>
        <taxon>Eukaryota</taxon>
        <taxon>Metazoa</taxon>
        <taxon>Chordata</taxon>
        <taxon>Craniata</taxon>
        <taxon>Vertebrata</taxon>
        <taxon>Euteleostomi</taxon>
        <taxon>Actinopterygii</taxon>
        <taxon>Neopterygii</taxon>
        <taxon>Teleostei</taxon>
        <taxon>Ostariophysi</taxon>
        <taxon>Cypriniformes</taxon>
        <taxon>Cyprinidae</taxon>
        <taxon>Cyprininae</taxon>
        <taxon>Cyprinus</taxon>
    </lineage>
</organism>
<dbReference type="GeneTree" id="ENSGT00940000180332"/>
<dbReference type="PANTHER" id="PTHR46888:SF13">
    <property type="entry name" value="RIBONUCLEASE H"/>
    <property type="match status" value="1"/>
</dbReference>
<dbReference type="InterPro" id="IPR003309">
    <property type="entry name" value="SCAN_dom"/>
</dbReference>
<evidence type="ECO:0000313" key="2">
    <source>
        <dbReference type="Ensembl" id="ENSCCRP00000161820.1"/>
    </source>
</evidence>
<name>A0A9J8C922_CYPCA</name>
<evidence type="ECO:0000313" key="3">
    <source>
        <dbReference type="Proteomes" id="UP001108240"/>
    </source>
</evidence>
<dbReference type="OMA" id="SEYSPCT"/>
<dbReference type="Ensembl" id="ENSCCRT00000127460.1">
    <property type="protein sequence ID" value="ENSCCRP00000161820.1"/>
    <property type="gene ID" value="ENSCCRG00000060290.1"/>
</dbReference>
<dbReference type="PANTHER" id="PTHR46888">
    <property type="entry name" value="ZINC KNUCKLE DOMAINCONTAINING PROTEIN-RELATED"/>
    <property type="match status" value="1"/>
</dbReference>
<dbReference type="Proteomes" id="UP001108240">
    <property type="component" value="Unplaced"/>
</dbReference>
<dbReference type="SUPFAM" id="SSF47353">
    <property type="entry name" value="Retrovirus capsid dimerization domain-like"/>
    <property type="match status" value="1"/>
</dbReference>
<accession>A0A9J8C922</accession>
<protein>
    <recommendedName>
        <fullName evidence="1">SCAN box domain-containing protein</fullName>
    </recommendedName>
</protein>
<sequence length="151" mass="17919">MSWSLKVLQRHGQIWVSLAVILVLPLNNKKSLYELVPEAYRLRFRNWKKGEKQTYTELVRELNCHFNRWCVAVGVSTFEELCNLIVLEQFRNILPVRIAIYINERKEKTAADATVLSDEYVLTHRQNFKEYNPGRGYREQRIGLLLTCWSM</sequence>